<feature type="domain" description="N-acetyltransferase" evidence="1">
    <location>
        <begin position="6"/>
        <end position="171"/>
    </location>
</feature>
<dbReference type="STRING" id="554083.BKD30_07825"/>
<dbReference type="GO" id="GO:0016747">
    <property type="term" value="F:acyltransferase activity, transferring groups other than amino-acyl groups"/>
    <property type="evidence" value="ECO:0007669"/>
    <property type="project" value="InterPro"/>
</dbReference>
<protein>
    <recommendedName>
        <fullName evidence="1">N-acetyltransferase domain-containing protein</fullName>
    </recommendedName>
</protein>
<proteinExistence type="predicted"/>
<dbReference type="Pfam" id="PF13302">
    <property type="entry name" value="Acetyltransf_3"/>
    <property type="match status" value="1"/>
</dbReference>
<evidence type="ECO:0000313" key="2">
    <source>
        <dbReference type="EMBL" id="OMH24698.1"/>
    </source>
</evidence>
<comment type="caution">
    <text evidence="2">The sequence shown here is derived from an EMBL/GenBank/DDBJ whole genome shotgun (WGS) entry which is preliminary data.</text>
</comment>
<organism evidence="2 3">
    <name type="scientific">Tersicoccus phoenicis</name>
    <dbReference type="NCBI Taxonomy" id="554083"/>
    <lineage>
        <taxon>Bacteria</taxon>
        <taxon>Bacillati</taxon>
        <taxon>Actinomycetota</taxon>
        <taxon>Actinomycetes</taxon>
        <taxon>Micrococcales</taxon>
        <taxon>Micrococcaceae</taxon>
        <taxon>Tersicoccus</taxon>
    </lineage>
</organism>
<dbReference type="InterPro" id="IPR000182">
    <property type="entry name" value="GNAT_dom"/>
</dbReference>
<sequence length="177" mass="19248">MRGAGLRLRATTDADLPVLGAWNTADHAAMQQDRVKPRPGASVEDMFRTWSSNSASSTDTGFSIVTLDSDELIGHTNLYATAPHTRSATFTIMLGPGHVGRGHGVEATRLMLGYAFAELGLHPVELQTTAFNDRAIRAYEKAGFTVEGRRREVVFHAGRFHDHVLMGVLAREFSAAP</sequence>
<dbReference type="PROSITE" id="PS51186">
    <property type="entry name" value="GNAT"/>
    <property type="match status" value="1"/>
</dbReference>
<dbReference type="Proteomes" id="UP000187085">
    <property type="component" value="Unassembled WGS sequence"/>
</dbReference>
<keyword evidence="3" id="KW-1185">Reference proteome</keyword>
<accession>A0A1R1LB27</accession>
<gene>
    <name evidence="2" type="ORF">BKD30_07825</name>
</gene>
<dbReference type="OrthoDB" id="9814648at2"/>
<dbReference type="EMBL" id="MRDE01000050">
    <property type="protein sequence ID" value="OMH24698.1"/>
    <property type="molecule type" value="Genomic_DNA"/>
</dbReference>
<dbReference type="AlphaFoldDB" id="A0A1R1LB27"/>
<dbReference type="PANTHER" id="PTHR43415">
    <property type="entry name" value="SPERMIDINE N(1)-ACETYLTRANSFERASE"/>
    <property type="match status" value="1"/>
</dbReference>
<dbReference type="Gene3D" id="3.40.630.30">
    <property type="match status" value="1"/>
</dbReference>
<evidence type="ECO:0000259" key="1">
    <source>
        <dbReference type="PROSITE" id="PS51186"/>
    </source>
</evidence>
<dbReference type="InterPro" id="IPR016181">
    <property type="entry name" value="Acyl_CoA_acyltransferase"/>
</dbReference>
<dbReference type="SUPFAM" id="SSF55729">
    <property type="entry name" value="Acyl-CoA N-acyltransferases (Nat)"/>
    <property type="match status" value="1"/>
</dbReference>
<evidence type="ECO:0000313" key="3">
    <source>
        <dbReference type="Proteomes" id="UP000187085"/>
    </source>
</evidence>
<reference evidence="2 3" key="1">
    <citation type="submission" date="2016-12" db="EMBL/GenBank/DDBJ databases">
        <title>Draft genome of Tersicoccus phoenicis 1P05MA.</title>
        <authorList>
            <person name="Nakajima Y."/>
            <person name="Yoshizawa S."/>
            <person name="Nakamura K."/>
            <person name="Ogura Y."/>
            <person name="Hayashi T."/>
            <person name="Kogure K."/>
        </authorList>
    </citation>
    <scope>NUCLEOTIDE SEQUENCE [LARGE SCALE GENOMIC DNA]</scope>
    <source>
        <strain evidence="2 3">1p05MA</strain>
    </source>
</reference>
<dbReference type="PANTHER" id="PTHR43415:SF3">
    <property type="entry name" value="GNAT-FAMILY ACETYLTRANSFERASE"/>
    <property type="match status" value="1"/>
</dbReference>
<name>A0A1R1LB27_9MICC</name>